<accession>A0AAW2GN88</accession>
<organism evidence="2 3">
    <name type="scientific">Cardiocondyla obscurior</name>
    <dbReference type="NCBI Taxonomy" id="286306"/>
    <lineage>
        <taxon>Eukaryota</taxon>
        <taxon>Metazoa</taxon>
        <taxon>Ecdysozoa</taxon>
        <taxon>Arthropoda</taxon>
        <taxon>Hexapoda</taxon>
        <taxon>Insecta</taxon>
        <taxon>Pterygota</taxon>
        <taxon>Neoptera</taxon>
        <taxon>Endopterygota</taxon>
        <taxon>Hymenoptera</taxon>
        <taxon>Apocrita</taxon>
        <taxon>Aculeata</taxon>
        <taxon>Formicoidea</taxon>
        <taxon>Formicidae</taxon>
        <taxon>Myrmicinae</taxon>
        <taxon>Cardiocondyla</taxon>
    </lineage>
</organism>
<proteinExistence type="predicted"/>
<dbReference type="Proteomes" id="UP001430953">
    <property type="component" value="Unassembled WGS sequence"/>
</dbReference>
<sequence>MQDARPGPAPPLRWDVSSPPSAHWKLANTPTRDFNTAEITQRSLARSMVRHSRLKESRVSKNYARILSGSLGTTDEPAAVRIY</sequence>
<dbReference type="EMBL" id="JADYXP020000003">
    <property type="protein sequence ID" value="KAL0128771.1"/>
    <property type="molecule type" value="Genomic_DNA"/>
</dbReference>
<gene>
    <name evidence="2" type="ORF">PUN28_003874</name>
</gene>
<protein>
    <submittedName>
        <fullName evidence="2">Uncharacterized protein</fullName>
    </submittedName>
</protein>
<evidence type="ECO:0000313" key="3">
    <source>
        <dbReference type="Proteomes" id="UP001430953"/>
    </source>
</evidence>
<evidence type="ECO:0000256" key="1">
    <source>
        <dbReference type="SAM" id="MobiDB-lite"/>
    </source>
</evidence>
<reference evidence="2 3" key="1">
    <citation type="submission" date="2023-03" db="EMBL/GenBank/DDBJ databases">
        <title>High recombination rates correlate with genetic variation in Cardiocondyla obscurior ants.</title>
        <authorList>
            <person name="Errbii M."/>
        </authorList>
    </citation>
    <scope>NUCLEOTIDE SEQUENCE [LARGE SCALE GENOMIC DNA]</scope>
    <source>
        <strain evidence="2">Alpha-2009</strain>
        <tissue evidence="2">Whole body</tissue>
    </source>
</reference>
<name>A0AAW2GN88_9HYME</name>
<evidence type="ECO:0000313" key="2">
    <source>
        <dbReference type="EMBL" id="KAL0128771.1"/>
    </source>
</evidence>
<comment type="caution">
    <text evidence="2">The sequence shown here is derived from an EMBL/GenBank/DDBJ whole genome shotgun (WGS) entry which is preliminary data.</text>
</comment>
<feature type="region of interest" description="Disordered" evidence="1">
    <location>
        <begin position="1"/>
        <end position="20"/>
    </location>
</feature>
<dbReference type="AlphaFoldDB" id="A0AAW2GN88"/>
<keyword evidence="3" id="KW-1185">Reference proteome</keyword>